<dbReference type="KEGG" id="pin:Ping_2654"/>
<proteinExistence type="predicted"/>
<dbReference type="InterPro" id="IPR039498">
    <property type="entry name" value="NTP_transf_5"/>
</dbReference>
<keyword evidence="2" id="KW-1185">Reference proteome</keyword>
<dbReference type="OrthoDB" id="5366220at2"/>
<gene>
    <name evidence="1" type="ordered locus">Ping_2654</name>
</gene>
<dbReference type="HOGENOM" id="CLU_036186_1_0_6"/>
<dbReference type="EMBL" id="CP000510">
    <property type="protein sequence ID" value="ABM04368.1"/>
    <property type="molecule type" value="Genomic_DNA"/>
</dbReference>
<sequence>MNYNKNISIELQTVAWLSLPQLSIDEVYATASLLKKVNFDRLQTLIIQHRTHPCIYNNIRQHFIEQVPSKLLFYLKNQYVKNKKRNTTQLGIYAELNYLFHEENIPIHFFKGLSLSKLIYCDIALRNNNDIDVLISKSDLGQANSILNSMGFYAHEFEALDDEWRNEYFKVHKDIGYTNQEGLLIELHLELSIPIIDEISIYQNKLQYRDKLFQTDLSVDELFYLCWHGSHTLFHRLKWLVDIKIYSEQLENNIDDSSYFSDNSCRIIVCSLYLLATIYKKPLPDKASLFYKKDWLCRMMIKTCLQGLDNPAYVNSGTFAIKRHLFEIFAFKSSKYKLAMLLCKLHPSILDYSSVNSLSPRWLFLIYPLRPFLAFKRKFL</sequence>
<dbReference type="Pfam" id="PF14907">
    <property type="entry name" value="NTP_transf_5"/>
    <property type="match status" value="1"/>
</dbReference>
<evidence type="ECO:0000313" key="1">
    <source>
        <dbReference type="EMBL" id="ABM04368.1"/>
    </source>
</evidence>
<reference evidence="1 2" key="1">
    <citation type="submission" date="2007-01" db="EMBL/GenBank/DDBJ databases">
        <title>Complete sequence of Psychromonas ingrahamii 37.</title>
        <authorList>
            <consortium name="US DOE Joint Genome Institute"/>
            <person name="Copeland A."/>
            <person name="Lucas S."/>
            <person name="Lapidus A."/>
            <person name="Barry K."/>
            <person name="Detter J.C."/>
            <person name="Glavina del Rio T."/>
            <person name="Hammon N."/>
            <person name="Israni S."/>
            <person name="Dalin E."/>
            <person name="Tice H."/>
            <person name="Pitluck S."/>
            <person name="Thompson L.S."/>
            <person name="Brettin T."/>
            <person name="Bruce D."/>
            <person name="Han C."/>
            <person name="Tapia R."/>
            <person name="Schmutz J."/>
            <person name="Larimer F."/>
            <person name="Land M."/>
            <person name="Hauser L."/>
            <person name="Kyrpides N."/>
            <person name="Ivanova N."/>
            <person name="Staley J."/>
            <person name="Richardson P."/>
        </authorList>
    </citation>
    <scope>NUCLEOTIDE SEQUENCE [LARGE SCALE GENOMIC DNA]</scope>
    <source>
        <strain evidence="1 2">37</strain>
    </source>
</reference>
<dbReference type="STRING" id="357804.Ping_2654"/>
<dbReference type="RefSeq" id="WP_011770925.1">
    <property type="nucleotide sequence ID" value="NC_008709.1"/>
</dbReference>
<protein>
    <recommendedName>
        <fullName evidence="3">Nucleotidyltransferase family protein</fullName>
    </recommendedName>
</protein>
<dbReference type="Proteomes" id="UP000000639">
    <property type="component" value="Chromosome"/>
</dbReference>
<evidence type="ECO:0008006" key="3">
    <source>
        <dbReference type="Google" id="ProtNLM"/>
    </source>
</evidence>
<name>A1SY03_PSYIN</name>
<organism evidence="1 2">
    <name type="scientific">Psychromonas ingrahamii (strain DSM 17664 / CCUG 51855 / 37)</name>
    <dbReference type="NCBI Taxonomy" id="357804"/>
    <lineage>
        <taxon>Bacteria</taxon>
        <taxon>Pseudomonadati</taxon>
        <taxon>Pseudomonadota</taxon>
        <taxon>Gammaproteobacteria</taxon>
        <taxon>Alteromonadales</taxon>
        <taxon>Psychromonadaceae</taxon>
        <taxon>Psychromonas</taxon>
    </lineage>
</organism>
<dbReference type="AlphaFoldDB" id="A1SY03"/>
<evidence type="ECO:0000313" key="2">
    <source>
        <dbReference type="Proteomes" id="UP000000639"/>
    </source>
</evidence>
<accession>A1SY03</accession>